<evidence type="ECO:0000256" key="4">
    <source>
        <dbReference type="ARBA" id="ARBA00022801"/>
    </source>
</evidence>
<comment type="caution">
    <text evidence="7">The sequence shown here is derived from an EMBL/GenBank/DDBJ whole genome shotgun (WGS) entry which is preliminary data.</text>
</comment>
<evidence type="ECO:0000256" key="2">
    <source>
        <dbReference type="ARBA" id="ARBA00022759"/>
    </source>
</evidence>
<dbReference type="NCBIfam" id="TIGR00632">
    <property type="entry name" value="vsr"/>
    <property type="match status" value="1"/>
</dbReference>
<keyword evidence="4 6" id="KW-0378">Hydrolase</keyword>
<name>A0ABV3Q8U6_9GAMM</name>
<dbReference type="InterPro" id="IPR004603">
    <property type="entry name" value="DNA_mismatch_endonuc_vsr"/>
</dbReference>
<protein>
    <recommendedName>
        <fullName evidence="6">Very short patch repair endonuclease</fullName>
        <ecNumber evidence="6">3.1.-.-</ecNumber>
    </recommendedName>
</protein>
<comment type="similarity">
    <text evidence="6">Belongs to the vsr family.</text>
</comment>
<comment type="function">
    <text evidence="6">May nick specific sequences that contain T:G mispairs resulting from m5C-deamination.</text>
</comment>
<evidence type="ECO:0000256" key="6">
    <source>
        <dbReference type="PIRNR" id="PIRNR018267"/>
    </source>
</evidence>
<keyword evidence="3 6" id="KW-0227">DNA damage</keyword>
<dbReference type="PIRSF" id="PIRSF018267">
    <property type="entry name" value="VSR_endonuc"/>
    <property type="match status" value="1"/>
</dbReference>
<dbReference type="GO" id="GO:0004519">
    <property type="term" value="F:endonuclease activity"/>
    <property type="evidence" value="ECO:0007669"/>
    <property type="project" value="UniProtKB-KW"/>
</dbReference>
<keyword evidence="2 6" id="KW-0255">Endonuclease</keyword>
<reference evidence="7 8" key="1">
    <citation type="submission" date="2024-06" db="EMBL/GenBank/DDBJ databases">
        <authorList>
            <person name="Woo H."/>
        </authorList>
    </citation>
    <scope>NUCLEOTIDE SEQUENCE [LARGE SCALE GENOMIC DNA]</scope>
    <source>
        <strain evidence="7 8">Si-c</strain>
    </source>
</reference>
<dbReference type="EMBL" id="JBFOHK010000001">
    <property type="protein sequence ID" value="MEW9570238.1"/>
    <property type="molecule type" value="Genomic_DNA"/>
</dbReference>
<proteinExistence type="inferred from homology"/>
<keyword evidence="8" id="KW-1185">Reference proteome</keyword>
<keyword evidence="5 6" id="KW-0234">DNA repair</keyword>
<dbReference type="Gene3D" id="3.40.960.10">
    <property type="entry name" value="VSR Endonuclease"/>
    <property type="match status" value="1"/>
</dbReference>
<evidence type="ECO:0000313" key="8">
    <source>
        <dbReference type="Proteomes" id="UP001556220"/>
    </source>
</evidence>
<accession>A0ABV3Q8U6</accession>
<dbReference type="EC" id="3.1.-.-" evidence="6"/>
<evidence type="ECO:0000256" key="5">
    <source>
        <dbReference type="ARBA" id="ARBA00023204"/>
    </source>
</evidence>
<organism evidence="7 8">
    <name type="scientific">Rhodanobacter lycopersici</name>
    <dbReference type="NCBI Taxonomy" id="3162487"/>
    <lineage>
        <taxon>Bacteria</taxon>
        <taxon>Pseudomonadati</taxon>
        <taxon>Pseudomonadota</taxon>
        <taxon>Gammaproteobacteria</taxon>
        <taxon>Lysobacterales</taxon>
        <taxon>Rhodanobacteraceae</taxon>
        <taxon>Rhodanobacter</taxon>
    </lineage>
</organism>
<sequence length="152" mass="17236">MVDSATRSRMMSGIRVKHTRPEIIVRKALFAAGFRFRLHRRDLPGAPDIVMAGRKIAIFVHGCFWHQHEVCKFAKLPASRPEFWANKLEGNVARDRRAVDALLADHWRVLTVWECATRDPLVLASLRDTMDAWVQGSEASGQIRGFSTLPDS</sequence>
<dbReference type="CDD" id="cd00221">
    <property type="entry name" value="Vsr"/>
    <property type="match status" value="1"/>
</dbReference>
<dbReference type="Pfam" id="PF03852">
    <property type="entry name" value="Vsr"/>
    <property type="match status" value="1"/>
</dbReference>
<dbReference type="Proteomes" id="UP001556220">
    <property type="component" value="Unassembled WGS sequence"/>
</dbReference>
<evidence type="ECO:0000256" key="1">
    <source>
        <dbReference type="ARBA" id="ARBA00022722"/>
    </source>
</evidence>
<gene>
    <name evidence="7" type="ORF">ABQJ54_00585</name>
</gene>
<evidence type="ECO:0000313" key="7">
    <source>
        <dbReference type="EMBL" id="MEW9570238.1"/>
    </source>
</evidence>
<keyword evidence="1 6" id="KW-0540">Nuclease</keyword>
<dbReference type="SUPFAM" id="SSF52980">
    <property type="entry name" value="Restriction endonuclease-like"/>
    <property type="match status" value="1"/>
</dbReference>
<dbReference type="InterPro" id="IPR011335">
    <property type="entry name" value="Restrct_endonuc-II-like"/>
</dbReference>
<evidence type="ECO:0000256" key="3">
    <source>
        <dbReference type="ARBA" id="ARBA00022763"/>
    </source>
</evidence>